<evidence type="ECO:0000313" key="1">
    <source>
        <dbReference type="EMBL" id="QKQ99434.1"/>
    </source>
</evidence>
<proteinExistence type="predicted"/>
<dbReference type="KEGG" id="mten:GWK48_02640"/>
<dbReference type="RefSeq" id="WP_174629326.1">
    <property type="nucleotide sequence ID" value="NZ_CP049074.1"/>
</dbReference>
<name>A0A6N0NTC1_9CREN</name>
<dbReference type="OrthoDB" id="34762at2157"/>
<sequence>MKRWIWVPVGIILVVSLLVLLLARGHGLPQPMGEGFINSTFGPGEVLPTSGYLSVSQGQLVVHEVRGDSVNTTPALLGVIYQAYMINRGYVEYVNGSDYHFYLVVLLLNPSQVVSSNYTQVMNETNTTLIIVHRGFAEADFTFYGHQLSLAQEMEVVSYLSGYLERVQSTL</sequence>
<gene>
    <name evidence="1" type="ORF">GWK48_02640</name>
</gene>
<dbReference type="AlphaFoldDB" id="A0A6N0NTC1"/>
<evidence type="ECO:0000313" key="2">
    <source>
        <dbReference type="Proteomes" id="UP000509301"/>
    </source>
</evidence>
<accession>A0A6N0NTC1</accession>
<keyword evidence="2" id="KW-1185">Reference proteome</keyword>
<dbReference type="GeneID" id="55640810"/>
<organism evidence="1 2">
    <name type="scientific">Metallosphaera tengchongensis</name>
    <dbReference type="NCBI Taxonomy" id="1532350"/>
    <lineage>
        <taxon>Archaea</taxon>
        <taxon>Thermoproteota</taxon>
        <taxon>Thermoprotei</taxon>
        <taxon>Sulfolobales</taxon>
        <taxon>Sulfolobaceae</taxon>
        <taxon>Metallosphaera</taxon>
    </lineage>
</organism>
<reference evidence="1 2" key="1">
    <citation type="submission" date="2020-02" db="EMBL/GenBank/DDBJ databases">
        <title>Comparative genome analysis reveals the metabolism and evolution of the thermophilic archaeal genus Metallosphaera.</title>
        <authorList>
            <person name="Jiang C."/>
        </authorList>
    </citation>
    <scope>NUCLEOTIDE SEQUENCE [LARGE SCALE GENOMIC DNA]</scope>
    <source>
        <strain evidence="1 2">Ric-A</strain>
    </source>
</reference>
<dbReference type="Proteomes" id="UP000509301">
    <property type="component" value="Chromosome"/>
</dbReference>
<dbReference type="EMBL" id="CP049074">
    <property type="protein sequence ID" value="QKQ99434.1"/>
    <property type="molecule type" value="Genomic_DNA"/>
</dbReference>
<protein>
    <submittedName>
        <fullName evidence="1">Uncharacterized protein</fullName>
    </submittedName>
</protein>